<dbReference type="CDD" id="cd00038">
    <property type="entry name" value="CAP_ED"/>
    <property type="match status" value="1"/>
</dbReference>
<reference evidence="2" key="1">
    <citation type="submission" date="2023-06" db="EMBL/GenBank/DDBJ databases">
        <title>Genomic of Parafulvivirga corallium.</title>
        <authorList>
            <person name="Wang G."/>
        </authorList>
    </citation>
    <scope>NUCLEOTIDE SEQUENCE</scope>
    <source>
        <strain evidence="2">BMA10</strain>
    </source>
</reference>
<protein>
    <submittedName>
        <fullName evidence="2">Crp/Fnr family transcriptional regulator</fullName>
    </submittedName>
</protein>
<dbReference type="RefSeq" id="WP_346752710.1">
    <property type="nucleotide sequence ID" value="NZ_JAUJEA010000005.1"/>
</dbReference>
<comment type="caution">
    <text evidence="2">The sequence shown here is derived from an EMBL/GenBank/DDBJ whole genome shotgun (WGS) entry which is preliminary data.</text>
</comment>
<dbReference type="EMBL" id="JAUJEA010000005">
    <property type="protein sequence ID" value="MDN5202688.1"/>
    <property type="molecule type" value="Genomic_DNA"/>
</dbReference>
<name>A0ABT8KR83_9BACT</name>
<accession>A0ABT8KR83</accession>
<proteinExistence type="predicted"/>
<dbReference type="PROSITE" id="PS50042">
    <property type="entry name" value="CNMP_BINDING_3"/>
    <property type="match status" value="1"/>
</dbReference>
<evidence type="ECO:0000313" key="2">
    <source>
        <dbReference type="EMBL" id="MDN5202688.1"/>
    </source>
</evidence>
<sequence length="200" mass="23113">MILDEEKHKDLFQKSLNRFAAVTEDSFAKLISISKFKTVKKGEYILIKGQTARKIYFVCKGILISQWIDHEGNVHIKNFFLEGNFAASTVSLLLSAPSSFGIGSLEEGVVLEMDFTKYKQLIYECDDLKNFYIGYLEQKWIIENEKRQISFAAQNATDRYLTFLNDYPSLDRRVSQRLIASYLGITPTQLSRIRTELKKN</sequence>
<feature type="domain" description="Cyclic nucleotide-binding" evidence="1">
    <location>
        <begin position="18"/>
        <end position="139"/>
    </location>
</feature>
<dbReference type="SUPFAM" id="SSF51206">
    <property type="entry name" value="cAMP-binding domain-like"/>
    <property type="match status" value="1"/>
</dbReference>
<dbReference type="Proteomes" id="UP001172082">
    <property type="component" value="Unassembled WGS sequence"/>
</dbReference>
<evidence type="ECO:0000313" key="3">
    <source>
        <dbReference type="Proteomes" id="UP001172082"/>
    </source>
</evidence>
<dbReference type="InterPro" id="IPR000595">
    <property type="entry name" value="cNMP-bd_dom"/>
</dbReference>
<dbReference type="InterPro" id="IPR018490">
    <property type="entry name" value="cNMP-bd_dom_sf"/>
</dbReference>
<evidence type="ECO:0000259" key="1">
    <source>
        <dbReference type="PROSITE" id="PS50042"/>
    </source>
</evidence>
<dbReference type="InterPro" id="IPR014710">
    <property type="entry name" value="RmlC-like_jellyroll"/>
</dbReference>
<dbReference type="Gene3D" id="2.60.120.10">
    <property type="entry name" value="Jelly Rolls"/>
    <property type="match status" value="1"/>
</dbReference>
<gene>
    <name evidence="2" type="ORF">QQ008_14965</name>
</gene>
<keyword evidence="3" id="KW-1185">Reference proteome</keyword>
<organism evidence="2 3">
    <name type="scientific">Splendidivirga corallicola</name>
    <dbReference type="NCBI Taxonomy" id="3051826"/>
    <lineage>
        <taxon>Bacteria</taxon>
        <taxon>Pseudomonadati</taxon>
        <taxon>Bacteroidota</taxon>
        <taxon>Cytophagia</taxon>
        <taxon>Cytophagales</taxon>
        <taxon>Splendidivirgaceae</taxon>
        <taxon>Splendidivirga</taxon>
    </lineage>
</organism>
<dbReference type="Pfam" id="PF00027">
    <property type="entry name" value="cNMP_binding"/>
    <property type="match status" value="1"/>
</dbReference>